<dbReference type="AlphaFoldDB" id="A0A0T5ZYJ7"/>
<dbReference type="EMBL" id="LDXK01000001">
    <property type="protein sequence ID" value="KRT67742.1"/>
    <property type="molecule type" value="Genomic_DNA"/>
</dbReference>
<dbReference type="Proteomes" id="UP000051297">
    <property type="component" value="Unassembled WGS sequence"/>
</dbReference>
<comment type="caution">
    <text evidence="1">The sequence shown here is derived from an EMBL/GenBank/DDBJ whole genome shotgun (WGS) entry which is preliminary data.</text>
</comment>
<sequence length="75" mass="8022">MASCSGCYYHMRVRSQCGWSGDVPPQPGGERCNLVPLQQARVPEGTAIAKSHRLVSTADLAAENESFADATGRLD</sequence>
<name>A0A0T5ZYJ7_UNCKA</name>
<accession>A0A0T5ZYJ7</accession>
<evidence type="ECO:0000313" key="2">
    <source>
        <dbReference type="Proteomes" id="UP000051297"/>
    </source>
</evidence>
<protein>
    <submittedName>
        <fullName evidence="1">Uncharacterized protein</fullName>
    </submittedName>
</protein>
<reference evidence="1 2" key="1">
    <citation type="submission" date="2015-05" db="EMBL/GenBank/DDBJ databases">
        <title>Critical biogeochemical functions in the subsurface are associated with bacteria from new phyla and little studied lineages.</title>
        <authorList>
            <person name="Hug L.A."/>
            <person name="Thomas B.C."/>
            <person name="Sharon I."/>
            <person name="Brown C.T."/>
            <person name="Sharma R."/>
            <person name="Hettich R.L."/>
            <person name="Wilkins M.J."/>
            <person name="Williams K.H."/>
            <person name="Singh A."/>
            <person name="Banfield J.F."/>
        </authorList>
    </citation>
    <scope>NUCLEOTIDE SEQUENCE [LARGE SCALE GENOMIC DNA]</scope>
    <source>
        <strain evidence="1">CSP1-7</strain>
    </source>
</reference>
<organism evidence="1 2">
    <name type="scientific">candidate division WWE3 bacterium CSP1-7</name>
    <dbReference type="NCBI Taxonomy" id="1576480"/>
    <lineage>
        <taxon>Bacteria</taxon>
        <taxon>Katanobacteria</taxon>
    </lineage>
</organism>
<gene>
    <name evidence="1" type="ORF">XU08_C0001G0152</name>
</gene>
<evidence type="ECO:0000313" key="1">
    <source>
        <dbReference type="EMBL" id="KRT67742.1"/>
    </source>
</evidence>
<proteinExistence type="predicted"/>